<dbReference type="Pfam" id="PF03899">
    <property type="entry name" value="ATP-synt_I"/>
    <property type="match status" value="1"/>
</dbReference>
<proteinExistence type="predicted"/>
<feature type="transmembrane region" description="Helical" evidence="6">
    <location>
        <begin position="52"/>
        <end position="71"/>
    </location>
</feature>
<feature type="transmembrane region" description="Helical" evidence="6">
    <location>
        <begin position="120"/>
        <end position="138"/>
    </location>
</feature>
<dbReference type="InterPro" id="IPR005598">
    <property type="entry name" value="ATP_synth_I"/>
</dbReference>
<evidence type="ECO:0000256" key="3">
    <source>
        <dbReference type="ARBA" id="ARBA00022692"/>
    </source>
</evidence>
<keyword evidence="2" id="KW-1003">Cell membrane</keyword>
<sequence length="148" mass="15501">MSLPVTNGVTKSPMNNIDKGLAGKARRVVVVQLLMTLFVAAVFFGMSAEEGLWEALSAGYGGLSSVVLALISIMGFKRANALALSDPKQSVIILYIGAVVRFAAVIVLLGIGLGLLKLDAMAVFVGFALAQASYLMGVRDRKAARSPD</sequence>
<keyword evidence="5 6" id="KW-0472">Membrane</keyword>
<evidence type="ECO:0000256" key="4">
    <source>
        <dbReference type="ARBA" id="ARBA00022989"/>
    </source>
</evidence>
<evidence type="ECO:0000313" key="7">
    <source>
        <dbReference type="EMBL" id="VAW97527.1"/>
    </source>
</evidence>
<dbReference type="EMBL" id="UOFV01000116">
    <property type="protein sequence ID" value="VAW97527.1"/>
    <property type="molecule type" value="Genomic_DNA"/>
</dbReference>
<reference evidence="7" key="1">
    <citation type="submission" date="2018-06" db="EMBL/GenBank/DDBJ databases">
        <authorList>
            <person name="Zhirakovskaya E."/>
        </authorList>
    </citation>
    <scope>NUCLEOTIDE SEQUENCE</scope>
</reference>
<feature type="transmembrane region" description="Helical" evidence="6">
    <location>
        <begin position="28"/>
        <end position="46"/>
    </location>
</feature>
<dbReference type="AlphaFoldDB" id="A0A3B1ADD6"/>
<name>A0A3B1ADD6_9ZZZZ</name>
<keyword evidence="3 6" id="KW-0812">Transmembrane</keyword>
<dbReference type="GO" id="GO:0005886">
    <property type="term" value="C:plasma membrane"/>
    <property type="evidence" value="ECO:0007669"/>
    <property type="project" value="UniProtKB-SubCell"/>
</dbReference>
<organism evidence="7">
    <name type="scientific">hydrothermal vent metagenome</name>
    <dbReference type="NCBI Taxonomy" id="652676"/>
    <lineage>
        <taxon>unclassified sequences</taxon>
        <taxon>metagenomes</taxon>
        <taxon>ecological metagenomes</taxon>
    </lineage>
</organism>
<comment type="subcellular location">
    <subcellularLocation>
        <location evidence="1">Cell membrane</location>
        <topology evidence="1">Multi-pass membrane protein</topology>
    </subcellularLocation>
</comment>
<evidence type="ECO:0000256" key="5">
    <source>
        <dbReference type="ARBA" id="ARBA00023136"/>
    </source>
</evidence>
<gene>
    <name evidence="7" type="ORF">MNBD_GAMMA19-2314</name>
</gene>
<evidence type="ECO:0000256" key="2">
    <source>
        <dbReference type="ARBA" id="ARBA00022475"/>
    </source>
</evidence>
<evidence type="ECO:0000256" key="6">
    <source>
        <dbReference type="SAM" id="Phobius"/>
    </source>
</evidence>
<evidence type="ECO:0000256" key="1">
    <source>
        <dbReference type="ARBA" id="ARBA00004651"/>
    </source>
</evidence>
<protein>
    <recommendedName>
        <fullName evidence="8">ATP synthase protein I</fullName>
    </recommendedName>
</protein>
<keyword evidence="4 6" id="KW-1133">Transmembrane helix</keyword>
<accession>A0A3B1ADD6</accession>
<feature type="transmembrane region" description="Helical" evidence="6">
    <location>
        <begin position="92"/>
        <end position="114"/>
    </location>
</feature>
<evidence type="ECO:0008006" key="8">
    <source>
        <dbReference type="Google" id="ProtNLM"/>
    </source>
</evidence>